<dbReference type="Gene3D" id="1.10.405.10">
    <property type="entry name" value="Guanine Nucleotide Dissociation Inhibitor, domain 1"/>
    <property type="match status" value="1"/>
</dbReference>
<dbReference type="PANTHER" id="PTHR10742:SF342">
    <property type="entry name" value="AMINE OXIDASE"/>
    <property type="match status" value="1"/>
</dbReference>
<keyword evidence="4" id="KW-1185">Reference proteome</keyword>
<feature type="compositionally biased region" description="Basic and acidic residues" evidence="1">
    <location>
        <begin position="602"/>
        <end position="611"/>
    </location>
</feature>
<dbReference type="GO" id="GO:0009063">
    <property type="term" value="P:amino acid catabolic process"/>
    <property type="evidence" value="ECO:0007669"/>
    <property type="project" value="TreeGrafter"/>
</dbReference>
<evidence type="ECO:0000313" key="4">
    <source>
        <dbReference type="Proteomes" id="UP001365542"/>
    </source>
</evidence>
<dbReference type="AlphaFoldDB" id="A0AAV9X919"/>
<dbReference type="InterPro" id="IPR036188">
    <property type="entry name" value="FAD/NAD-bd_sf"/>
</dbReference>
<dbReference type="Gene3D" id="1.10.10.1620">
    <property type="match status" value="1"/>
</dbReference>
<dbReference type="Pfam" id="PF01593">
    <property type="entry name" value="Amino_oxidase"/>
    <property type="match status" value="1"/>
</dbReference>
<dbReference type="PANTHER" id="PTHR10742">
    <property type="entry name" value="FLAVIN MONOAMINE OXIDASE"/>
    <property type="match status" value="1"/>
</dbReference>
<name>A0AAV9X919_9PEZI</name>
<dbReference type="Gene3D" id="3.50.50.60">
    <property type="entry name" value="FAD/NAD(P)-binding domain"/>
    <property type="match status" value="1"/>
</dbReference>
<dbReference type="Gene3D" id="3.90.660.10">
    <property type="match status" value="1"/>
</dbReference>
<feature type="region of interest" description="Disordered" evidence="1">
    <location>
        <begin position="602"/>
        <end position="621"/>
    </location>
</feature>
<dbReference type="SUPFAM" id="SSF54373">
    <property type="entry name" value="FAD-linked reductases, C-terminal domain"/>
    <property type="match status" value="1"/>
</dbReference>
<organism evidence="3 4">
    <name type="scientific">Orbilia ellipsospora</name>
    <dbReference type="NCBI Taxonomy" id="2528407"/>
    <lineage>
        <taxon>Eukaryota</taxon>
        <taxon>Fungi</taxon>
        <taxon>Dikarya</taxon>
        <taxon>Ascomycota</taxon>
        <taxon>Pezizomycotina</taxon>
        <taxon>Orbiliomycetes</taxon>
        <taxon>Orbiliales</taxon>
        <taxon>Orbiliaceae</taxon>
        <taxon>Orbilia</taxon>
    </lineage>
</organism>
<feature type="domain" description="Amine oxidase" evidence="2">
    <location>
        <begin position="100"/>
        <end position="538"/>
    </location>
</feature>
<sequence length="621" mass="70095">MSTKAKPFASLRGHYGRRSLRKHIVEEWNKHADAGHKRPSGEPFKRIDDSKELPRKLPADFKEGKMPPGPVCIIGAGVAGLYLGYTIQKYNRENPTQTIEYEILEGSNRIGGRLYTKHFPGPTPHNYYDAGAMRIPGLKSMEFVVAFMEELGVPLADYGYSANNTPDLYFNTDDFNTTGIDKLFDMAMQPFMTMIEQALETEDWEHAMEQLFKITEPWSTRNWLAQELNWPQSQINMAEMLNTSTGNFDQALTETVIDYYDFNNASELRWFRAEGGMVEFAKALESYSSVYIRPFRHVTDITYDERIQNTPMEVTWETNGQAQSKRYATVFCTTSLPCLQHINPFGPLDNPSLGIQLSQNQQIAIRSLHYDLSVKVAIKFTESWWIQDCQIGTVAPHGGSGSTDLPIRTVVYPSWYDGPGVPAVLLASYTWSQDSTRIGALAKDPVALRRQVVEDLARLHYPVNQIITPKFLEDRIMSIDICDWNTDPYTGGAFALFGPSQFQVLYPSITTPAANGRFHICGEHASAHHAWIAGSMSSVIQALAIYANTHRANTLVDWLDKLEFKGKEGVVRLLDTIDEIELGSNGTSHLLAELGKAGYKHEKLERADKSQKPPRHHPVRF</sequence>
<evidence type="ECO:0000256" key="1">
    <source>
        <dbReference type="SAM" id="MobiDB-lite"/>
    </source>
</evidence>
<dbReference type="Proteomes" id="UP001365542">
    <property type="component" value="Unassembled WGS sequence"/>
</dbReference>
<feature type="compositionally biased region" description="Basic residues" evidence="1">
    <location>
        <begin position="612"/>
        <end position="621"/>
    </location>
</feature>
<protein>
    <recommendedName>
        <fullName evidence="2">Amine oxidase domain-containing protein</fullName>
    </recommendedName>
</protein>
<accession>A0AAV9X919</accession>
<dbReference type="GO" id="GO:0001716">
    <property type="term" value="F:L-amino-acid oxidase activity"/>
    <property type="evidence" value="ECO:0007669"/>
    <property type="project" value="TreeGrafter"/>
</dbReference>
<evidence type="ECO:0000259" key="2">
    <source>
        <dbReference type="Pfam" id="PF01593"/>
    </source>
</evidence>
<dbReference type="EMBL" id="JAVHJO010000007">
    <property type="protein sequence ID" value="KAK6538585.1"/>
    <property type="molecule type" value="Genomic_DNA"/>
</dbReference>
<proteinExistence type="predicted"/>
<dbReference type="InterPro" id="IPR002937">
    <property type="entry name" value="Amino_oxidase"/>
</dbReference>
<dbReference type="InterPro" id="IPR050281">
    <property type="entry name" value="Flavin_monoamine_oxidase"/>
</dbReference>
<evidence type="ECO:0000313" key="3">
    <source>
        <dbReference type="EMBL" id="KAK6538585.1"/>
    </source>
</evidence>
<gene>
    <name evidence="3" type="ORF">TWF694_010163</name>
</gene>
<reference evidence="3 4" key="1">
    <citation type="submission" date="2019-10" db="EMBL/GenBank/DDBJ databases">
        <authorList>
            <person name="Palmer J.M."/>
        </authorList>
    </citation>
    <scope>NUCLEOTIDE SEQUENCE [LARGE SCALE GENOMIC DNA]</scope>
    <source>
        <strain evidence="3 4">TWF694</strain>
    </source>
</reference>
<comment type="caution">
    <text evidence="3">The sequence shown here is derived from an EMBL/GenBank/DDBJ whole genome shotgun (WGS) entry which is preliminary data.</text>
</comment>
<dbReference type="SUPFAM" id="SSF51905">
    <property type="entry name" value="FAD/NAD(P)-binding domain"/>
    <property type="match status" value="1"/>
</dbReference>